<dbReference type="EMBL" id="CP002915">
    <property type="protein sequence ID" value="AEK29959.1"/>
    <property type="molecule type" value="Genomic_DNA"/>
</dbReference>
<evidence type="ECO:0000313" key="2">
    <source>
        <dbReference type="EMBL" id="AEK29959.1"/>
    </source>
</evidence>
<gene>
    <name evidence="2" type="ORF">BALAC2494_00624</name>
</gene>
<sequence>MRTGKRRARNMTTVDCSGIDLGSNEDDMRVWTADVSWVIDDDQLVDAEDLAAHVAAIGQMMLGVPVEQLAERIAAQLANQSVFRSVTVTVHMHWKAPLRTFEQLSATVTANRQSSANPSAAAANTGGEESASTHDGALPVDPSYRDAVISLHSAALNAEQLFREVIVTLDSMPGNQVDGISPLYFVGSLNGTDGHAAVIKLSTAMGVRQLNQVLDALHTTHEGAVQLSVVATGKVGDESLHAPKGAADHHLGAAVLEPWAAMDPNASYNGDPLAYLLAMAPDSAQVGVESERWVMGGGR</sequence>
<dbReference type="EC" id="2.7.6.3" evidence="2"/>
<accession>A0A806FJC0</accession>
<evidence type="ECO:0000313" key="3">
    <source>
        <dbReference type="Proteomes" id="UP000008394"/>
    </source>
</evidence>
<keyword evidence="2" id="KW-0418">Kinase</keyword>
<evidence type="ECO:0000256" key="1">
    <source>
        <dbReference type="SAM" id="MobiDB-lite"/>
    </source>
</evidence>
<dbReference type="GO" id="GO:0016301">
    <property type="term" value="F:kinase activity"/>
    <property type="evidence" value="ECO:0007669"/>
    <property type="project" value="UniProtKB-KW"/>
</dbReference>
<feature type="region of interest" description="Disordered" evidence="1">
    <location>
        <begin position="109"/>
        <end position="138"/>
    </location>
</feature>
<feature type="compositionally biased region" description="Low complexity" evidence="1">
    <location>
        <begin position="110"/>
        <end position="124"/>
    </location>
</feature>
<reference evidence="2 3" key="1">
    <citation type="journal article" date="2011" name="J. Bacteriol.">
        <title>Genome Sequence of the Probiotic Strain Bifidobacterium animalis subsp. lactis CNCM I-2494.</title>
        <authorList>
            <person name="Chervaux C."/>
            <person name="Grimaldi C."/>
            <person name="Bolotin A."/>
            <person name="Quinquis B."/>
            <person name="Legrain-Raspaud S."/>
            <person name="van Hylckama Vlieg J.E."/>
            <person name="Denariaz G."/>
            <person name="Smokvina T."/>
        </authorList>
    </citation>
    <scope>NUCLEOTIDE SEQUENCE [LARGE SCALE GENOMIC DNA]</scope>
    <source>
        <strain evidence="2 3">CNCM I-2494</strain>
    </source>
</reference>
<keyword evidence="2" id="KW-0456">Lyase</keyword>
<proteinExistence type="predicted"/>
<name>A0A806FJC0_BIFAN</name>
<dbReference type="KEGG" id="bnm:BALAC2494_00624"/>
<dbReference type="GO" id="GO:0003848">
    <property type="term" value="F:2-amino-4-hydroxy-6-hydroxymethyldihydropteridine diphosphokinase activity"/>
    <property type="evidence" value="ECO:0007669"/>
    <property type="project" value="UniProtKB-EC"/>
</dbReference>
<dbReference type="EC" id="4.1.2.25" evidence="2"/>
<protein>
    <submittedName>
        <fullName evidence="2">2-amino-4-hydroxy-6-hydroxymethyldihydropteridine diphosphokinase</fullName>
        <ecNumber evidence="2">2.7.6.3</ecNumber>
        <ecNumber evidence="2">4.1.2.25</ecNumber>
    </submittedName>
</protein>
<dbReference type="AlphaFoldDB" id="A0A806FJC0"/>
<organism evidence="2 3">
    <name type="scientific">Bifidobacterium animalis subsp. lactis CNCM I-2494</name>
    <dbReference type="NCBI Taxonomy" id="1042403"/>
    <lineage>
        <taxon>Bacteria</taxon>
        <taxon>Bacillati</taxon>
        <taxon>Actinomycetota</taxon>
        <taxon>Actinomycetes</taxon>
        <taxon>Bifidobacteriales</taxon>
        <taxon>Bifidobacteriaceae</taxon>
        <taxon>Bifidobacterium</taxon>
    </lineage>
</organism>
<dbReference type="GO" id="GO:0004150">
    <property type="term" value="F:dihydroneopterin aldolase activity"/>
    <property type="evidence" value="ECO:0007669"/>
    <property type="project" value="UniProtKB-EC"/>
</dbReference>
<dbReference type="Proteomes" id="UP000008394">
    <property type="component" value="Chromosome"/>
</dbReference>
<keyword evidence="2" id="KW-0808">Transferase</keyword>